<reference evidence="2" key="1">
    <citation type="submission" date="2016-12" db="EMBL/GenBank/DDBJ databases">
        <authorList>
            <person name="Brunel B."/>
        </authorList>
    </citation>
    <scope>NUCLEOTIDE SEQUENCE [LARGE SCALE GENOMIC DNA]</scope>
</reference>
<name>A0A2P9ALY5_9HYPH</name>
<evidence type="ECO:0000313" key="1">
    <source>
        <dbReference type="EMBL" id="SJM32162.1"/>
    </source>
</evidence>
<evidence type="ECO:0000313" key="2">
    <source>
        <dbReference type="Proteomes" id="UP000245698"/>
    </source>
</evidence>
<organism evidence="1 2">
    <name type="scientific">Mesorhizobium delmotii</name>
    <dbReference type="NCBI Taxonomy" id="1631247"/>
    <lineage>
        <taxon>Bacteria</taxon>
        <taxon>Pseudomonadati</taxon>
        <taxon>Pseudomonadota</taxon>
        <taxon>Alphaproteobacteria</taxon>
        <taxon>Hyphomicrobiales</taxon>
        <taxon>Phyllobacteriaceae</taxon>
        <taxon>Mesorhizobium</taxon>
    </lineage>
</organism>
<protein>
    <submittedName>
        <fullName evidence="1">Asparaginase</fullName>
    </submittedName>
</protein>
<dbReference type="Pfam" id="PF06089">
    <property type="entry name" value="Asparaginase_II"/>
    <property type="match status" value="1"/>
</dbReference>
<dbReference type="AlphaFoldDB" id="A0A2P9ALY5"/>
<sequence>MTNPVLVEVLRGTVVESAHRGAIAVFDADGRPVWEIGDTARPVFPRSAVKAIQALPLVESGAADAYGFGDRELALACASHSGEPAHVELARAMLAKAGLDEAALECGAHWPSNHDATVALASAGNLPNALHNNCSGKHAGFLCTCVHSGIAHRGYVKSGHASQEMVRDAMQAVTGAAHDFDHCGTDGCSIPTYAVPLRSFALGFARMATGVGFEPVRAKAAKRLLSACMAEPFLVAGTGRADVALMEAAPGRIFVKGGAEGVYCAALPELGLGIALKCDDGAGRAAEVMVAACMARLLHADKALAEKLIEQANPPIQSRIGAKVGALRPTAALRSGIQRT</sequence>
<proteinExistence type="predicted"/>
<dbReference type="InterPro" id="IPR010349">
    <property type="entry name" value="Asparaginase_II"/>
</dbReference>
<dbReference type="Proteomes" id="UP000245698">
    <property type="component" value="Unassembled WGS sequence"/>
</dbReference>
<keyword evidence="2" id="KW-1185">Reference proteome</keyword>
<accession>A0A2P9ALY5</accession>
<dbReference type="EMBL" id="FUIG01000032">
    <property type="protein sequence ID" value="SJM32162.1"/>
    <property type="molecule type" value="Genomic_DNA"/>
</dbReference>
<dbReference type="RefSeq" id="WP_123149231.1">
    <property type="nucleotide sequence ID" value="NZ_FUIG01000032.1"/>
</dbReference>
<dbReference type="PANTHER" id="PTHR42110">
    <property type="entry name" value="L-ASPARAGINASE, PUTATIVE (AFU_ORTHOLOGUE AFUA_3G11890)-RELATED"/>
    <property type="match status" value="1"/>
</dbReference>
<gene>
    <name evidence="1" type="ORF">BQ8482_250047</name>
</gene>
<dbReference type="PANTHER" id="PTHR42110:SF1">
    <property type="entry name" value="L-ASPARAGINASE, PUTATIVE (AFU_ORTHOLOGUE AFUA_3G11890)-RELATED"/>
    <property type="match status" value="1"/>
</dbReference>